<dbReference type="EC" id="2.1.1.190" evidence="8"/>
<feature type="binding site" evidence="6">
    <location>
        <position position="299"/>
    </location>
    <ligand>
        <name>S-adenosyl-L-methionine</name>
        <dbReference type="ChEBI" id="CHEBI:59789"/>
    </ligand>
</feature>
<feature type="binding site" evidence="6">
    <location>
        <position position="252"/>
    </location>
    <ligand>
        <name>S-adenosyl-L-methionine</name>
        <dbReference type="ChEBI" id="CHEBI:59789"/>
    </ligand>
</feature>
<dbReference type="Gene3D" id="3.40.50.150">
    <property type="entry name" value="Vaccinia Virus protein VP39"/>
    <property type="match status" value="1"/>
</dbReference>
<dbReference type="Gene3D" id="2.40.50.1070">
    <property type="match status" value="1"/>
</dbReference>
<dbReference type="Proteomes" id="UP001228905">
    <property type="component" value="Unassembled WGS sequence"/>
</dbReference>
<keyword evidence="9" id="KW-1185">Reference proteome</keyword>
<dbReference type="GO" id="GO:0008168">
    <property type="term" value="F:methyltransferase activity"/>
    <property type="evidence" value="ECO:0007669"/>
    <property type="project" value="UniProtKB-KW"/>
</dbReference>
<evidence type="ECO:0000256" key="3">
    <source>
        <dbReference type="ARBA" id="ARBA00022679"/>
    </source>
</evidence>
<evidence type="ECO:0000256" key="4">
    <source>
        <dbReference type="ARBA" id="ARBA00022691"/>
    </source>
</evidence>
<evidence type="ECO:0000256" key="5">
    <source>
        <dbReference type="ARBA" id="ARBA00023014"/>
    </source>
</evidence>
<comment type="caution">
    <text evidence="8">The sequence shown here is derived from an EMBL/GenBank/DDBJ whole genome shotgun (WGS) entry which is preliminary data.</text>
</comment>
<dbReference type="PROSITE" id="PS51687">
    <property type="entry name" value="SAM_MT_RNA_M5U"/>
    <property type="match status" value="1"/>
</dbReference>
<organism evidence="8 9">
    <name type="scientific">Caulobacter ginsengisoli</name>
    <dbReference type="NCBI Taxonomy" id="400775"/>
    <lineage>
        <taxon>Bacteria</taxon>
        <taxon>Pseudomonadati</taxon>
        <taxon>Pseudomonadota</taxon>
        <taxon>Alphaproteobacteria</taxon>
        <taxon>Caulobacterales</taxon>
        <taxon>Caulobacteraceae</taxon>
        <taxon>Caulobacter</taxon>
    </lineage>
</organism>
<protein>
    <submittedName>
        <fullName evidence="8">23S rRNA (Uracil1939-C5)-methyltransferase</fullName>
        <ecNumber evidence="8">2.1.1.190</ecNumber>
    </submittedName>
</protein>
<feature type="binding site" evidence="6">
    <location>
        <position position="347"/>
    </location>
    <ligand>
        <name>S-adenosyl-L-methionine</name>
        <dbReference type="ChEBI" id="CHEBI:59789"/>
    </ligand>
</feature>
<dbReference type="Gene3D" id="2.40.50.140">
    <property type="entry name" value="Nucleic acid-binding proteins"/>
    <property type="match status" value="1"/>
</dbReference>
<proteinExistence type="inferred from homology"/>
<dbReference type="InterPro" id="IPR010280">
    <property type="entry name" value="U5_MeTrfase_fam"/>
</dbReference>
<dbReference type="PROSITE" id="PS01230">
    <property type="entry name" value="TRMA_1"/>
    <property type="match status" value="1"/>
</dbReference>
<feature type="active site" description="Nucleophile" evidence="6">
    <location>
        <position position="373"/>
    </location>
</feature>
<dbReference type="InterPro" id="IPR029063">
    <property type="entry name" value="SAM-dependent_MTases_sf"/>
</dbReference>
<gene>
    <name evidence="8" type="ORF">QO010_003572</name>
</gene>
<evidence type="ECO:0000256" key="2">
    <source>
        <dbReference type="ARBA" id="ARBA00022603"/>
    </source>
</evidence>
<evidence type="ECO:0000256" key="6">
    <source>
        <dbReference type="PROSITE-ProRule" id="PRU01024"/>
    </source>
</evidence>
<keyword evidence="2 6" id="KW-0489">Methyltransferase</keyword>
<name>A0ABU0IWN6_9CAUL</name>
<keyword evidence="1" id="KW-0004">4Fe-4S</keyword>
<keyword evidence="3 6" id="KW-0808">Transferase</keyword>
<keyword evidence="1" id="KW-0479">Metal-binding</keyword>
<keyword evidence="4 6" id="KW-0949">S-adenosyl-L-methionine</keyword>
<feature type="active site" evidence="7">
    <location>
        <position position="373"/>
    </location>
</feature>
<reference evidence="8 9" key="1">
    <citation type="submission" date="2023-07" db="EMBL/GenBank/DDBJ databases">
        <title>Genomic Encyclopedia of Type Strains, Phase IV (KMG-IV): sequencing the most valuable type-strain genomes for metagenomic binning, comparative biology and taxonomic classification.</title>
        <authorList>
            <person name="Goeker M."/>
        </authorList>
    </citation>
    <scope>NUCLEOTIDE SEQUENCE [LARGE SCALE GENOMIC DNA]</scope>
    <source>
        <strain evidence="8 9">DSM 18695</strain>
    </source>
</reference>
<evidence type="ECO:0000313" key="8">
    <source>
        <dbReference type="EMBL" id="MDQ0465780.1"/>
    </source>
</evidence>
<dbReference type="PANTHER" id="PTHR11061">
    <property type="entry name" value="RNA M5U METHYLTRANSFERASE"/>
    <property type="match status" value="1"/>
</dbReference>
<feature type="binding site" evidence="6">
    <location>
        <position position="279"/>
    </location>
    <ligand>
        <name>S-adenosyl-L-methionine</name>
        <dbReference type="ChEBI" id="CHEBI:59789"/>
    </ligand>
</feature>
<evidence type="ECO:0000256" key="1">
    <source>
        <dbReference type="ARBA" id="ARBA00022485"/>
    </source>
</evidence>
<evidence type="ECO:0000313" key="9">
    <source>
        <dbReference type="Proteomes" id="UP001228905"/>
    </source>
</evidence>
<accession>A0ABU0IWN6</accession>
<dbReference type="GO" id="GO:0032259">
    <property type="term" value="P:methylation"/>
    <property type="evidence" value="ECO:0007669"/>
    <property type="project" value="UniProtKB-KW"/>
</dbReference>
<dbReference type="Pfam" id="PF05958">
    <property type="entry name" value="tRNA_U5-meth_tr"/>
    <property type="match status" value="1"/>
</dbReference>
<evidence type="ECO:0000256" key="7">
    <source>
        <dbReference type="PROSITE-ProRule" id="PRU10015"/>
    </source>
</evidence>
<comment type="similarity">
    <text evidence="6">Belongs to the class I-like SAM-binding methyltransferase superfamily. RNA M5U methyltransferase family.</text>
</comment>
<dbReference type="SUPFAM" id="SSF53335">
    <property type="entry name" value="S-adenosyl-L-methionine-dependent methyltransferases"/>
    <property type="match status" value="1"/>
</dbReference>
<dbReference type="InterPro" id="IPR012340">
    <property type="entry name" value="NA-bd_OB-fold"/>
</dbReference>
<dbReference type="PANTHER" id="PTHR11061:SF49">
    <property type="entry name" value="23S RRNA (URACIL(1939)-C(5))-METHYLTRANSFERASE RLMD"/>
    <property type="match status" value="1"/>
</dbReference>
<dbReference type="InterPro" id="IPR030390">
    <property type="entry name" value="MeTrfase_TrmA_AS"/>
</dbReference>
<sequence>MNGEVVVEIDRVGAQGDGMAPGPIFAPLTLPGEQVRVRGEGDRATLQEVLRASPDRVEPPCPHFGACGGCALQHWAAEPYLAWKSDQIVQALARERIETEMLPVFAAPPGSRRRWALHARPGRGLHGPARLGFKGRRSWGLVEIAVCPVSDPRLVAALPALARLAAPFLEHPKSAPTLHITWTRTGLDVEVSGVERKSGGLSADARMRAAEAAQAADMARVTLGGEMVYLARQPTVRLGPALVALPPGAFLQAVPQAEAAMADFAAQAVAGAHRIADLYCGVGTFTFRLAAVAPVLAADSAEGAIAALKAGIATAPGLKAITAEARDLVRRPVLSRELAKIDAVVFDPPRAGALEQTREIAASKASKVVGVSCNPATFARDARILTDAGFVLERVLPVDQFLWSPHVELVGVFGR</sequence>
<dbReference type="EMBL" id="JAUSVS010000008">
    <property type="protein sequence ID" value="MDQ0465780.1"/>
    <property type="molecule type" value="Genomic_DNA"/>
</dbReference>
<keyword evidence="1" id="KW-0408">Iron</keyword>
<keyword evidence="5" id="KW-0411">Iron-sulfur</keyword>